<dbReference type="CDD" id="cd00351">
    <property type="entry name" value="TS_Pyrimidine_HMase"/>
    <property type="match status" value="1"/>
</dbReference>
<dbReference type="InterPro" id="IPR045097">
    <property type="entry name" value="Thymidate_synth/dCMP_Mease"/>
</dbReference>
<name>A0A1G2QDE6_9BACT</name>
<dbReference type="STRING" id="1802436.A2370_01260"/>
<dbReference type="InterPro" id="IPR000398">
    <property type="entry name" value="Thymidylate_synthase"/>
</dbReference>
<comment type="caution">
    <text evidence="5">The sequence shown here is derived from an EMBL/GenBank/DDBJ whole genome shotgun (WGS) entry which is preliminary data.</text>
</comment>
<organism evidence="5 6">
    <name type="scientific">Candidatus Vogelbacteria bacterium RIFOXYB1_FULL_42_16</name>
    <dbReference type="NCBI Taxonomy" id="1802436"/>
    <lineage>
        <taxon>Bacteria</taxon>
        <taxon>Candidatus Vogeliibacteriota</taxon>
    </lineage>
</organism>
<dbReference type="EC" id="2.1.1.45" evidence="1"/>
<evidence type="ECO:0000256" key="3">
    <source>
        <dbReference type="ARBA" id="ARBA00022679"/>
    </source>
</evidence>
<feature type="domain" description="Thymidylate synthase/dCMP hydroxymethylase" evidence="4">
    <location>
        <begin position="11"/>
        <end position="289"/>
    </location>
</feature>
<dbReference type="GO" id="GO:0005829">
    <property type="term" value="C:cytosol"/>
    <property type="evidence" value="ECO:0007669"/>
    <property type="project" value="TreeGrafter"/>
</dbReference>
<dbReference type="SUPFAM" id="SSF55831">
    <property type="entry name" value="Thymidylate synthase/dCMP hydroxymethylase"/>
    <property type="match status" value="1"/>
</dbReference>
<sequence>MNEYSSRKPDQQYQDLLRLILEKGERQTQNNQAVPCTTFFKPPDLDFDLSNGAPLITERKIGFWRKAVGEIFAMINGAHTVDQFKSYGCDWWSQWGTKEVCTSLGLPEGDFGPGSYGVAFHNFPTPGREGGFNQFEALVRGLIEKPWSRTNLVSPWVPYYASEFGDRKVFIAPCHGWITCYVHGDQLDMCMKQRSCDVPIGLPANLIQYAALLLTLAQVAGLKPRRYIHSIDHAHIYDDQRQNVEKMLEREPLRFPTLRITDPTIKNLFAFRAEHFEIADYDPHPAINNIPVAF</sequence>
<dbReference type="PANTHER" id="PTHR11548:SF1">
    <property type="entry name" value="THYMIDYLATE SYNTHASE 1"/>
    <property type="match status" value="1"/>
</dbReference>
<evidence type="ECO:0000313" key="6">
    <source>
        <dbReference type="Proteomes" id="UP000176222"/>
    </source>
</evidence>
<evidence type="ECO:0000256" key="1">
    <source>
        <dbReference type="ARBA" id="ARBA00011947"/>
    </source>
</evidence>
<keyword evidence="3" id="KW-0808">Transferase</keyword>
<dbReference type="PRINTS" id="PR00108">
    <property type="entry name" value="THYMDSNTHASE"/>
</dbReference>
<gene>
    <name evidence="5" type="ORF">A2370_01260</name>
</gene>
<dbReference type="GO" id="GO:0032259">
    <property type="term" value="P:methylation"/>
    <property type="evidence" value="ECO:0007669"/>
    <property type="project" value="UniProtKB-KW"/>
</dbReference>
<dbReference type="Gene3D" id="3.30.572.10">
    <property type="entry name" value="Thymidylate synthase/dCMP hydroxymethylase domain"/>
    <property type="match status" value="1"/>
</dbReference>
<dbReference type="PANTHER" id="PTHR11548">
    <property type="entry name" value="THYMIDYLATE SYNTHASE 1"/>
    <property type="match status" value="1"/>
</dbReference>
<keyword evidence="2" id="KW-0489">Methyltransferase</keyword>
<dbReference type="GO" id="GO:0004799">
    <property type="term" value="F:thymidylate synthase activity"/>
    <property type="evidence" value="ECO:0007669"/>
    <property type="project" value="UniProtKB-EC"/>
</dbReference>
<protein>
    <recommendedName>
        <fullName evidence="1">thymidylate synthase</fullName>
        <ecNumber evidence="1">2.1.1.45</ecNumber>
    </recommendedName>
</protein>
<evidence type="ECO:0000259" key="4">
    <source>
        <dbReference type="Pfam" id="PF00303"/>
    </source>
</evidence>
<dbReference type="InterPro" id="IPR036926">
    <property type="entry name" value="Thymidate_synth/dCMP_Mease_sf"/>
</dbReference>
<reference evidence="5 6" key="1">
    <citation type="journal article" date="2016" name="Nat. Commun.">
        <title>Thousands of microbial genomes shed light on interconnected biogeochemical processes in an aquifer system.</title>
        <authorList>
            <person name="Anantharaman K."/>
            <person name="Brown C.T."/>
            <person name="Hug L.A."/>
            <person name="Sharon I."/>
            <person name="Castelle C.J."/>
            <person name="Probst A.J."/>
            <person name="Thomas B.C."/>
            <person name="Singh A."/>
            <person name="Wilkins M.J."/>
            <person name="Karaoz U."/>
            <person name="Brodie E.L."/>
            <person name="Williams K.H."/>
            <person name="Hubbard S.S."/>
            <person name="Banfield J.F."/>
        </authorList>
    </citation>
    <scope>NUCLEOTIDE SEQUENCE [LARGE SCALE GENOMIC DNA]</scope>
</reference>
<proteinExistence type="predicted"/>
<dbReference type="Pfam" id="PF00303">
    <property type="entry name" value="Thymidylat_synt"/>
    <property type="match status" value="1"/>
</dbReference>
<dbReference type="EMBL" id="MHTH01000016">
    <property type="protein sequence ID" value="OHA58032.1"/>
    <property type="molecule type" value="Genomic_DNA"/>
</dbReference>
<dbReference type="GO" id="GO:0006231">
    <property type="term" value="P:dTMP biosynthetic process"/>
    <property type="evidence" value="ECO:0007669"/>
    <property type="project" value="InterPro"/>
</dbReference>
<dbReference type="Proteomes" id="UP000176222">
    <property type="component" value="Unassembled WGS sequence"/>
</dbReference>
<evidence type="ECO:0000256" key="2">
    <source>
        <dbReference type="ARBA" id="ARBA00022603"/>
    </source>
</evidence>
<accession>A0A1G2QDE6</accession>
<evidence type="ECO:0000313" key="5">
    <source>
        <dbReference type="EMBL" id="OHA58032.1"/>
    </source>
</evidence>
<dbReference type="AlphaFoldDB" id="A0A1G2QDE6"/>
<dbReference type="InterPro" id="IPR023451">
    <property type="entry name" value="Thymidate_synth/dCMP_Mease_dom"/>
</dbReference>